<keyword evidence="2" id="KW-1185">Reference proteome</keyword>
<dbReference type="AlphaFoldDB" id="C3X7U1"/>
<dbReference type="GeneID" id="77135806"/>
<dbReference type="STRING" id="847.BRW83_1981"/>
<protein>
    <submittedName>
        <fullName evidence="1">Uncharacterized protein</fullName>
    </submittedName>
</protein>
<accession>C3X7U1</accession>
<evidence type="ECO:0000313" key="1">
    <source>
        <dbReference type="EMBL" id="EEO29267.1"/>
    </source>
</evidence>
<organism evidence="1 2">
    <name type="scientific">Oxalobacter formigenes OXCC13</name>
    <dbReference type="NCBI Taxonomy" id="556269"/>
    <lineage>
        <taxon>Bacteria</taxon>
        <taxon>Pseudomonadati</taxon>
        <taxon>Pseudomonadota</taxon>
        <taxon>Betaproteobacteria</taxon>
        <taxon>Burkholderiales</taxon>
        <taxon>Oxalobacteraceae</taxon>
        <taxon>Oxalobacter</taxon>
    </lineage>
</organism>
<reference evidence="1 2" key="1">
    <citation type="submission" date="2009-02" db="EMBL/GenBank/DDBJ databases">
        <title>The Genome Sequence of Oxalobacter formigenes OXCC13.</title>
        <authorList>
            <consortium name="The Broad Institute Genome Sequencing Platform"/>
            <person name="Ward D."/>
            <person name="Young S.K."/>
            <person name="Kodira C.D."/>
            <person name="Zeng Q."/>
            <person name="Koehrsen M."/>
            <person name="Alvarado L."/>
            <person name="Berlin A."/>
            <person name="Borenstein D."/>
            <person name="Chen Z."/>
            <person name="Engels R."/>
            <person name="Freedman E."/>
            <person name="Gellesch M."/>
            <person name="Goldberg J."/>
            <person name="Griggs A."/>
            <person name="Gujja S."/>
            <person name="Heiman D."/>
            <person name="Hepburn T."/>
            <person name="Howarth C."/>
            <person name="Jen D."/>
            <person name="Larson L."/>
            <person name="Lewis B."/>
            <person name="Mehta T."/>
            <person name="Park D."/>
            <person name="Pearson M."/>
            <person name="Roberts A."/>
            <person name="Saif S."/>
            <person name="Shea T."/>
            <person name="Shenoy N."/>
            <person name="Sisk P."/>
            <person name="Stolte C."/>
            <person name="Sykes S."/>
            <person name="Walk T."/>
            <person name="White J."/>
            <person name="Yandava C."/>
            <person name="Allison M.J."/>
            <person name="Lander E."/>
            <person name="Nusbaum C."/>
            <person name="Galagan J."/>
            <person name="Birren B."/>
        </authorList>
    </citation>
    <scope>NUCLEOTIDE SEQUENCE [LARGE SCALE GENOMIC DNA]</scope>
    <source>
        <strain evidence="1 2">OXCC13</strain>
    </source>
</reference>
<evidence type="ECO:0000313" key="2">
    <source>
        <dbReference type="Proteomes" id="UP000005089"/>
    </source>
</evidence>
<dbReference type="HOGENOM" id="CLU_2555046_0_0_4"/>
<gene>
    <name evidence="1" type="ORF">OFBG_00295</name>
</gene>
<proteinExistence type="predicted"/>
<dbReference type="RefSeq" id="WP_005879626.1">
    <property type="nucleotide sequence ID" value="NZ_CP019430.1"/>
</dbReference>
<name>C3X7U1_OXAFO</name>
<dbReference type="EMBL" id="GG658170">
    <property type="protein sequence ID" value="EEO29267.1"/>
    <property type="molecule type" value="Genomic_DNA"/>
</dbReference>
<sequence>MTVKNLQKEISPTVKEIIEKCRGSDEFESFAFFGSVALELWAINLQILDEEDGNKLLDHFTSEVKKRSQELKEIAKAPKWHQ</sequence>
<dbReference type="Proteomes" id="UP000005089">
    <property type="component" value="Unassembled WGS sequence"/>
</dbReference>